<keyword evidence="2" id="KW-0812">Transmembrane</keyword>
<feature type="region of interest" description="Disordered" evidence="1">
    <location>
        <begin position="1"/>
        <end position="24"/>
    </location>
</feature>
<dbReference type="Proteomes" id="UP000179275">
    <property type="component" value="Unassembled WGS sequence"/>
</dbReference>
<sequence>MTKVNRKKSDQSRTPTQGRRNKLGQFTKASPWTNIAFIKIVKQMPLKLLAFTLIVGLNGVALSQIGYTMGYYNDIESSEGNSFSATMLDFILTNNNLEKVIGPEALGEISHASVAMPEDDSLPMQYDVSTSVDITSNTAFCAGLIVEAKLNGITKYNNSLSGLTYATTTEFGTWEFRFDLPPNVSIPHGAQCAVSVLFSAWRADIANKVDSSWHDEETLNISFTARMVVLNEIFASPNGGVAPKDREYIELYNNGSTSVDTLGWQISEIAGTTEIFYPIVTSGAISGQVQPSNGASTIIPAGGFLVLEFGGSASHLNNDGDTVKLYDNAITDSHTYPSITAGKAVVRFPDGIGFWVDPEPTPGEPNRVSMQDLIDAGLDEETIQLILALLSEKGETLLSEEPIEEVIENPASPDASQGGPIEEIINTEIINEEIVEDPVDEIIDTEIIEEPIDEVAEESQPETPEAILPEESIIIEESQEVNSEEIIEGVIEEPASPDAIQSESVEEITDTEVVEEVVVEESVIEETVIEEPEAIIEPQQEVEAPTEEPVPEPEPMPVEATP</sequence>
<protein>
    <recommendedName>
        <fullName evidence="3">LTD domain-containing protein</fullName>
    </recommendedName>
</protein>
<comment type="caution">
    <text evidence="4">The sequence shown here is derived from an EMBL/GenBank/DDBJ whole genome shotgun (WGS) entry which is preliminary data.</text>
</comment>
<name>A0A1F6W2B5_9BACT</name>
<dbReference type="AlphaFoldDB" id="A0A1F6W2B5"/>
<keyword evidence="2" id="KW-1133">Transmembrane helix</keyword>
<feature type="domain" description="LTD" evidence="3">
    <location>
        <begin position="223"/>
        <end position="338"/>
    </location>
</feature>
<proteinExistence type="predicted"/>
<dbReference type="EMBL" id="MFUG01000012">
    <property type="protein sequence ID" value="OGI76063.1"/>
    <property type="molecule type" value="Genomic_DNA"/>
</dbReference>
<evidence type="ECO:0000313" key="4">
    <source>
        <dbReference type="EMBL" id="OGI76063.1"/>
    </source>
</evidence>
<evidence type="ECO:0000256" key="1">
    <source>
        <dbReference type="SAM" id="MobiDB-lite"/>
    </source>
</evidence>
<dbReference type="PROSITE" id="PS51841">
    <property type="entry name" value="LTD"/>
    <property type="match status" value="1"/>
</dbReference>
<dbReference type="STRING" id="1801756.A3C67_00560"/>
<feature type="region of interest" description="Disordered" evidence="1">
    <location>
        <begin position="492"/>
        <end position="511"/>
    </location>
</feature>
<feature type="transmembrane region" description="Helical" evidence="2">
    <location>
        <begin position="48"/>
        <end position="72"/>
    </location>
</feature>
<feature type="compositionally biased region" description="Acidic residues" evidence="1">
    <location>
        <begin position="524"/>
        <end position="534"/>
    </location>
</feature>
<gene>
    <name evidence="4" type="ORF">A3C67_00560</name>
</gene>
<accession>A0A1F6W2B5</accession>
<evidence type="ECO:0000256" key="2">
    <source>
        <dbReference type="SAM" id="Phobius"/>
    </source>
</evidence>
<evidence type="ECO:0000259" key="3">
    <source>
        <dbReference type="PROSITE" id="PS51841"/>
    </source>
</evidence>
<keyword evidence="2" id="KW-0472">Membrane</keyword>
<evidence type="ECO:0000313" key="5">
    <source>
        <dbReference type="Proteomes" id="UP000179275"/>
    </source>
</evidence>
<dbReference type="Pfam" id="PF00932">
    <property type="entry name" value="LTD"/>
    <property type="match status" value="1"/>
</dbReference>
<organism evidence="4 5">
    <name type="scientific">Candidatus Nomurabacteria bacterium RIFCSPHIGHO2_02_FULL_42_19</name>
    <dbReference type="NCBI Taxonomy" id="1801756"/>
    <lineage>
        <taxon>Bacteria</taxon>
        <taxon>Candidatus Nomuraibacteriota</taxon>
    </lineage>
</organism>
<dbReference type="InterPro" id="IPR001322">
    <property type="entry name" value="Lamin_tail_dom"/>
</dbReference>
<feature type="region of interest" description="Disordered" evidence="1">
    <location>
        <begin position="524"/>
        <end position="562"/>
    </location>
</feature>
<reference evidence="4 5" key="1">
    <citation type="journal article" date="2016" name="Nat. Commun.">
        <title>Thousands of microbial genomes shed light on interconnected biogeochemical processes in an aquifer system.</title>
        <authorList>
            <person name="Anantharaman K."/>
            <person name="Brown C.T."/>
            <person name="Hug L.A."/>
            <person name="Sharon I."/>
            <person name="Castelle C.J."/>
            <person name="Probst A.J."/>
            <person name="Thomas B.C."/>
            <person name="Singh A."/>
            <person name="Wilkins M.J."/>
            <person name="Karaoz U."/>
            <person name="Brodie E.L."/>
            <person name="Williams K.H."/>
            <person name="Hubbard S.S."/>
            <person name="Banfield J.F."/>
        </authorList>
    </citation>
    <scope>NUCLEOTIDE SEQUENCE [LARGE SCALE GENOMIC DNA]</scope>
</reference>